<keyword evidence="2" id="KW-1185">Reference proteome</keyword>
<evidence type="ECO:0000313" key="1">
    <source>
        <dbReference type="EMBL" id="QQQ18068.1"/>
    </source>
</evidence>
<evidence type="ECO:0000313" key="2">
    <source>
        <dbReference type="Proteomes" id="UP000595448"/>
    </source>
</evidence>
<organism evidence="1 2">
    <name type="scientific">Brevundimonas vitisensis</name>
    <dbReference type="NCBI Taxonomy" id="2800818"/>
    <lineage>
        <taxon>Bacteria</taxon>
        <taxon>Pseudomonadati</taxon>
        <taxon>Pseudomonadota</taxon>
        <taxon>Alphaproteobacteria</taxon>
        <taxon>Caulobacterales</taxon>
        <taxon>Caulobacteraceae</taxon>
        <taxon>Brevundimonas</taxon>
    </lineage>
</organism>
<dbReference type="RefSeq" id="WP_201102443.1">
    <property type="nucleotide sequence ID" value="NZ_CP067977.1"/>
</dbReference>
<sequence length="448" mass="49637">MTDVGLPLSAFKALARFTFKEGAKQAGKGAATTLLWTLIGGENARFDALDEKLDLLVKGQEVLKSQLAELRADVGYRIPLERIHTEIHGLHLAMKREPEARQLKRMISFLEPASRGSARELADDLSQKLFGSGQTTPDGFWNRGEPIHGPKTTGGHIRELSDEMFRRRAVGLKDYVDKLLAAHVDMSGYFGLLATAIIAVNQYLVERGNPFLRQASKEEYAPNSVDNPALLTRPGLAGMATDWLMDGIAHVCPMAFDLYAEIYIGKGSLRLGLTTARKRMLEWDTGADRHPIAVTSGIWASESYRGQKPVFADHGERTRTAPNHWWQMMPAEGAGAPADAVLLRAMDTDKFLGHYSFKSYSHQTKAGRQVKYSDEVGLGGSRTDPKSRWKPYIRRDSSGTVLLVLEHVGQTRCLLVNGLDSNGNRQIHLDQSAADRGDWPDYAFSISF</sequence>
<dbReference type="EMBL" id="CP067977">
    <property type="protein sequence ID" value="QQQ18068.1"/>
    <property type="molecule type" value="Genomic_DNA"/>
</dbReference>
<gene>
    <name evidence="1" type="ORF">JIP62_12220</name>
</gene>
<dbReference type="Proteomes" id="UP000595448">
    <property type="component" value="Chromosome"/>
</dbReference>
<name>A0ABX7BKG9_9CAUL</name>
<proteinExistence type="predicted"/>
<protein>
    <submittedName>
        <fullName evidence="1">Uncharacterized protein</fullName>
    </submittedName>
</protein>
<accession>A0ABX7BKG9</accession>
<reference evidence="1 2" key="1">
    <citation type="submission" date="2021-01" db="EMBL/GenBank/DDBJ databases">
        <title>Brevundimonas vitis sp. nov., an bacterium isolated from grape (Vitis vinifera).</title>
        <authorList>
            <person name="Jiang L."/>
            <person name="Lee J."/>
        </authorList>
    </citation>
    <scope>NUCLEOTIDE SEQUENCE [LARGE SCALE GENOMIC DNA]</scope>
    <source>
        <strain evidence="1 2">GRTSA-9</strain>
    </source>
</reference>